<keyword evidence="4" id="KW-1185">Reference proteome</keyword>
<dbReference type="RefSeq" id="WP_336557818.1">
    <property type="nucleotide sequence ID" value="NZ_JAYLLN010000033.1"/>
</dbReference>
<feature type="chain" id="PRO_5046512863" evidence="1">
    <location>
        <begin position="19"/>
        <end position="143"/>
    </location>
</feature>
<reference evidence="3 4" key="1">
    <citation type="submission" date="2024-01" db="EMBL/GenBank/DDBJ databases">
        <title>Sphingobacterium tenebrionis sp. nov., a novel endophyte isolated from tenebrio molitor intestines.</title>
        <authorList>
            <person name="Zhang C."/>
        </authorList>
    </citation>
    <scope>NUCLEOTIDE SEQUENCE [LARGE SCALE GENOMIC DNA]</scope>
    <source>
        <strain evidence="3 4">PU5-4</strain>
    </source>
</reference>
<evidence type="ECO:0000256" key="1">
    <source>
        <dbReference type="SAM" id="SignalP"/>
    </source>
</evidence>
<dbReference type="Gene3D" id="3.30.1150.10">
    <property type="match status" value="1"/>
</dbReference>
<evidence type="ECO:0000259" key="2">
    <source>
        <dbReference type="Pfam" id="PF03544"/>
    </source>
</evidence>
<name>A0ABU8I8D0_9SPHI</name>
<keyword evidence="1" id="KW-0732">Signal</keyword>
<organism evidence="3 4">
    <name type="scientific">Sphingobacterium tenebrionis</name>
    <dbReference type="NCBI Taxonomy" id="3111775"/>
    <lineage>
        <taxon>Bacteria</taxon>
        <taxon>Pseudomonadati</taxon>
        <taxon>Bacteroidota</taxon>
        <taxon>Sphingobacteriia</taxon>
        <taxon>Sphingobacteriales</taxon>
        <taxon>Sphingobacteriaceae</taxon>
        <taxon>Sphingobacterium</taxon>
    </lineage>
</organism>
<comment type="caution">
    <text evidence="3">The sequence shown here is derived from an EMBL/GenBank/DDBJ whole genome shotgun (WGS) entry which is preliminary data.</text>
</comment>
<feature type="signal peptide" evidence="1">
    <location>
        <begin position="1"/>
        <end position="18"/>
    </location>
</feature>
<evidence type="ECO:0000313" key="3">
    <source>
        <dbReference type="EMBL" id="MEI5985773.1"/>
    </source>
</evidence>
<accession>A0ABU8I8D0</accession>
<proteinExistence type="predicted"/>
<gene>
    <name evidence="3" type="ORF">VJ786_12770</name>
</gene>
<dbReference type="Proteomes" id="UP001363035">
    <property type="component" value="Unassembled WGS sequence"/>
</dbReference>
<dbReference type="EMBL" id="JAYLLN010000033">
    <property type="protein sequence ID" value="MEI5985773.1"/>
    <property type="molecule type" value="Genomic_DNA"/>
</dbReference>
<evidence type="ECO:0000313" key="4">
    <source>
        <dbReference type="Proteomes" id="UP001363035"/>
    </source>
</evidence>
<dbReference type="SUPFAM" id="SSF74653">
    <property type="entry name" value="TolA/TonB C-terminal domain"/>
    <property type="match status" value="1"/>
</dbReference>
<protein>
    <submittedName>
        <fullName evidence="3">Energy transducer TonB</fullName>
    </submittedName>
</protein>
<dbReference type="InterPro" id="IPR037682">
    <property type="entry name" value="TonB_C"/>
</dbReference>
<dbReference type="Pfam" id="PF03544">
    <property type="entry name" value="TonB_C"/>
    <property type="match status" value="1"/>
</dbReference>
<feature type="domain" description="TonB C-terminal" evidence="2">
    <location>
        <begin position="75"/>
        <end position="135"/>
    </location>
</feature>
<sequence length="143" mass="16272">MRLFFIPILALLVSFATAQEKAKVDTSIVKDVDRIPEFNGGSRSWQQFLTNNIKLMDAIEMMDSTQYADFGAKQTAIMEFTVCEDGSVCDVDVINKNKLSPAFVEETLRVMKKSPKWKPALKNDKPVRTRFRQHITAVLIDDL</sequence>